<evidence type="ECO:0000313" key="2">
    <source>
        <dbReference type="EMBL" id="RXK82955.1"/>
    </source>
</evidence>
<dbReference type="PANTHER" id="PTHR32060">
    <property type="entry name" value="TAIL-SPECIFIC PROTEASE"/>
    <property type="match status" value="1"/>
</dbReference>
<protein>
    <recommendedName>
        <fullName evidence="1">PDZ domain-containing protein</fullName>
    </recommendedName>
</protein>
<dbReference type="InterPro" id="IPR036034">
    <property type="entry name" value="PDZ_sf"/>
</dbReference>
<dbReference type="InterPro" id="IPR005151">
    <property type="entry name" value="Tail-specific_protease"/>
</dbReference>
<dbReference type="Pfam" id="PF03572">
    <property type="entry name" value="Peptidase_S41"/>
    <property type="match status" value="1"/>
</dbReference>
<dbReference type="SMART" id="SM00245">
    <property type="entry name" value="TSPc"/>
    <property type="match status" value="1"/>
</dbReference>
<dbReference type="AlphaFoldDB" id="A0A4Q1D3J9"/>
<dbReference type="GO" id="GO:0008236">
    <property type="term" value="F:serine-type peptidase activity"/>
    <property type="evidence" value="ECO:0007669"/>
    <property type="project" value="InterPro"/>
</dbReference>
<comment type="caution">
    <text evidence="2">The sequence shown here is derived from an EMBL/GenBank/DDBJ whole genome shotgun (WGS) entry which is preliminary data.</text>
</comment>
<dbReference type="Gene3D" id="3.90.226.10">
    <property type="entry name" value="2-enoyl-CoA Hydratase, Chain A, domain 1"/>
    <property type="match status" value="1"/>
</dbReference>
<dbReference type="InterPro" id="IPR001478">
    <property type="entry name" value="PDZ"/>
</dbReference>
<dbReference type="OrthoDB" id="7168509at2"/>
<dbReference type="Gene3D" id="3.30.750.170">
    <property type="match status" value="1"/>
</dbReference>
<dbReference type="Gene3D" id="2.30.42.10">
    <property type="match status" value="1"/>
</dbReference>
<feature type="domain" description="PDZ" evidence="1">
    <location>
        <begin position="131"/>
        <end position="183"/>
    </location>
</feature>
<sequence>MNPRVILSCFVFGSLILSSCHKSKDNGDNTELPATPTTGTAVELNMDTLYLYASQTYLWYDALPSYESFNPRQYSGTDELQSFKKELFALSQIKVNPETNAPYEYSGSTTQAKYSFAEAQSTTGQTGQVAAVTLEGKGNDLGMELAIVNGSSVYIRYVNQGSPADLAGLTRGCRITQLNNTAVTVNASALNSALAQSSLPVTVVKPDGNTLSATLQKAAYTSSPILKTKVFTSGSKKIGYIAFARFSVLSGTQTALDQAFASFATAGVTDMVIDLRYNGGGYVSTAEYFANLLAPASANGAVMYKESFNKLMQEGKASILKYLPYLDEKKQPVLKRDGTAASYADVDFSESGNTRKFSKKGSLQDQANIVFIVSGNTASASELLLNSLKPYVPVKLVGVKTYGKPVGFFGINISKYTVYMSQFTSVNSKGEGAYFNGIAPDIAGVDDVRYDFGDAAENNLSKALSYLTNNAIPASGGRINGRDASALEVSSTREAEFTGMVELRTNFK</sequence>
<organism evidence="2 3">
    <name type="scientific">Filimonas effusa</name>
    <dbReference type="NCBI Taxonomy" id="2508721"/>
    <lineage>
        <taxon>Bacteria</taxon>
        <taxon>Pseudomonadati</taxon>
        <taxon>Bacteroidota</taxon>
        <taxon>Chitinophagia</taxon>
        <taxon>Chitinophagales</taxon>
        <taxon>Chitinophagaceae</taxon>
        <taxon>Filimonas</taxon>
    </lineage>
</organism>
<dbReference type="RefSeq" id="WP_129003790.1">
    <property type="nucleotide sequence ID" value="NZ_SDHZ01000002.1"/>
</dbReference>
<dbReference type="SUPFAM" id="SSF50156">
    <property type="entry name" value="PDZ domain-like"/>
    <property type="match status" value="1"/>
</dbReference>
<dbReference type="EMBL" id="SDHZ01000002">
    <property type="protein sequence ID" value="RXK82955.1"/>
    <property type="molecule type" value="Genomic_DNA"/>
</dbReference>
<evidence type="ECO:0000313" key="3">
    <source>
        <dbReference type="Proteomes" id="UP000290545"/>
    </source>
</evidence>
<dbReference type="PROSITE" id="PS50106">
    <property type="entry name" value="PDZ"/>
    <property type="match status" value="1"/>
</dbReference>
<evidence type="ECO:0000259" key="1">
    <source>
        <dbReference type="PROSITE" id="PS50106"/>
    </source>
</evidence>
<name>A0A4Q1D3J9_9BACT</name>
<dbReference type="GO" id="GO:0030288">
    <property type="term" value="C:outer membrane-bounded periplasmic space"/>
    <property type="evidence" value="ECO:0007669"/>
    <property type="project" value="TreeGrafter"/>
</dbReference>
<dbReference type="InterPro" id="IPR029045">
    <property type="entry name" value="ClpP/crotonase-like_dom_sf"/>
</dbReference>
<accession>A0A4Q1D3J9</accession>
<gene>
    <name evidence="2" type="ORF">ESB13_12570</name>
</gene>
<dbReference type="PROSITE" id="PS51257">
    <property type="entry name" value="PROKAR_LIPOPROTEIN"/>
    <property type="match status" value="1"/>
</dbReference>
<dbReference type="SUPFAM" id="SSF52096">
    <property type="entry name" value="ClpP/crotonase"/>
    <property type="match status" value="1"/>
</dbReference>
<keyword evidence="3" id="KW-1185">Reference proteome</keyword>
<proteinExistence type="predicted"/>
<dbReference type="GO" id="GO:0006508">
    <property type="term" value="P:proteolysis"/>
    <property type="evidence" value="ECO:0007669"/>
    <property type="project" value="InterPro"/>
</dbReference>
<dbReference type="GO" id="GO:0004175">
    <property type="term" value="F:endopeptidase activity"/>
    <property type="evidence" value="ECO:0007669"/>
    <property type="project" value="TreeGrafter"/>
</dbReference>
<dbReference type="Proteomes" id="UP000290545">
    <property type="component" value="Unassembled WGS sequence"/>
</dbReference>
<dbReference type="CDD" id="cd07561">
    <property type="entry name" value="Peptidase_S41_CPP_like"/>
    <property type="match status" value="1"/>
</dbReference>
<reference evidence="2 3" key="1">
    <citation type="submission" date="2019-01" db="EMBL/GenBank/DDBJ databases">
        <title>Filimonas sp. strain TTM-71.</title>
        <authorList>
            <person name="Chen W.-M."/>
        </authorList>
    </citation>
    <scope>NUCLEOTIDE SEQUENCE [LARGE SCALE GENOMIC DNA]</scope>
    <source>
        <strain evidence="2 3">TTM-71</strain>
    </source>
</reference>
<dbReference type="GO" id="GO:0007165">
    <property type="term" value="P:signal transduction"/>
    <property type="evidence" value="ECO:0007669"/>
    <property type="project" value="TreeGrafter"/>
</dbReference>
<dbReference type="PANTHER" id="PTHR32060:SF30">
    <property type="entry name" value="CARBOXY-TERMINAL PROCESSING PROTEASE CTPA"/>
    <property type="match status" value="1"/>
</dbReference>